<evidence type="ECO:0000313" key="3">
    <source>
        <dbReference type="Proteomes" id="UP000298030"/>
    </source>
</evidence>
<dbReference type="EMBL" id="QPFP01000080">
    <property type="protein sequence ID" value="TEB23218.1"/>
    <property type="molecule type" value="Genomic_DNA"/>
</dbReference>
<dbReference type="OrthoDB" id="3068822at2759"/>
<comment type="caution">
    <text evidence="2">The sequence shown here is derived from an EMBL/GenBank/DDBJ whole genome shotgun (WGS) entry which is preliminary data.</text>
</comment>
<feature type="non-terminal residue" evidence="2">
    <location>
        <position position="1"/>
    </location>
</feature>
<feature type="non-terminal residue" evidence="2">
    <location>
        <position position="104"/>
    </location>
</feature>
<dbReference type="AlphaFoldDB" id="A0A4Y7SNI6"/>
<dbReference type="InterPro" id="IPR001810">
    <property type="entry name" value="F-box_dom"/>
</dbReference>
<keyword evidence="3" id="KW-1185">Reference proteome</keyword>
<dbReference type="STRING" id="71717.A0A4Y7SNI6"/>
<reference evidence="2 3" key="1">
    <citation type="journal article" date="2019" name="Nat. Ecol. Evol.">
        <title>Megaphylogeny resolves global patterns of mushroom evolution.</title>
        <authorList>
            <person name="Varga T."/>
            <person name="Krizsan K."/>
            <person name="Foldi C."/>
            <person name="Dima B."/>
            <person name="Sanchez-Garcia M."/>
            <person name="Sanchez-Ramirez S."/>
            <person name="Szollosi G.J."/>
            <person name="Szarkandi J.G."/>
            <person name="Papp V."/>
            <person name="Albert L."/>
            <person name="Andreopoulos W."/>
            <person name="Angelini C."/>
            <person name="Antonin V."/>
            <person name="Barry K.W."/>
            <person name="Bougher N.L."/>
            <person name="Buchanan P."/>
            <person name="Buyck B."/>
            <person name="Bense V."/>
            <person name="Catcheside P."/>
            <person name="Chovatia M."/>
            <person name="Cooper J."/>
            <person name="Damon W."/>
            <person name="Desjardin D."/>
            <person name="Finy P."/>
            <person name="Geml J."/>
            <person name="Haridas S."/>
            <person name="Hughes K."/>
            <person name="Justo A."/>
            <person name="Karasinski D."/>
            <person name="Kautmanova I."/>
            <person name="Kiss B."/>
            <person name="Kocsube S."/>
            <person name="Kotiranta H."/>
            <person name="LaButti K.M."/>
            <person name="Lechner B.E."/>
            <person name="Liimatainen K."/>
            <person name="Lipzen A."/>
            <person name="Lukacs Z."/>
            <person name="Mihaltcheva S."/>
            <person name="Morgado L.N."/>
            <person name="Niskanen T."/>
            <person name="Noordeloos M.E."/>
            <person name="Ohm R.A."/>
            <person name="Ortiz-Santana B."/>
            <person name="Ovrebo C."/>
            <person name="Racz N."/>
            <person name="Riley R."/>
            <person name="Savchenko A."/>
            <person name="Shiryaev A."/>
            <person name="Soop K."/>
            <person name="Spirin V."/>
            <person name="Szebenyi C."/>
            <person name="Tomsovsky M."/>
            <person name="Tulloss R.E."/>
            <person name="Uehling J."/>
            <person name="Grigoriev I.V."/>
            <person name="Vagvolgyi C."/>
            <person name="Papp T."/>
            <person name="Martin F.M."/>
            <person name="Miettinen O."/>
            <person name="Hibbett D.S."/>
            <person name="Nagy L.G."/>
        </authorList>
    </citation>
    <scope>NUCLEOTIDE SEQUENCE [LARGE SCALE GENOMIC DNA]</scope>
    <source>
        <strain evidence="2 3">FP101781</strain>
    </source>
</reference>
<proteinExistence type="predicted"/>
<protein>
    <recommendedName>
        <fullName evidence="1">F-box domain-containing protein</fullName>
    </recommendedName>
</protein>
<feature type="domain" description="F-box" evidence="1">
    <location>
        <begin position="29"/>
        <end position="84"/>
    </location>
</feature>
<dbReference type="Gene3D" id="1.20.1280.50">
    <property type="match status" value="1"/>
</dbReference>
<organism evidence="2 3">
    <name type="scientific">Coprinellus micaceus</name>
    <name type="common">Glistening ink-cap mushroom</name>
    <name type="synonym">Coprinus micaceus</name>
    <dbReference type="NCBI Taxonomy" id="71717"/>
    <lineage>
        <taxon>Eukaryota</taxon>
        <taxon>Fungi</taxon>
        <taxon>Dikarya</taxon>
        <taxon>Basidiomycota</taxon>
        <taxon>Agaricomycotina</taxon>
        <taxon>Agaricomycetes</taxon>
        <taxon>Agaricomycetidae</taxon>
        <taxon>Agaricales</taxon>
        <taxon>Agaricineae</taxon>
        <taxon>Psathyrellaceae</taxon>
        <taxon>Coprinellus</taxon>
    </lineage>
</organism>
<evidence type="ECO:0000259" key="1">
    <source>
        <dbReference type="Pfam" id="PF12937"/>
    </source>
</evidence>
<name>A0A4Y7SNI6_COPMI</name>
<dbReference type="Proteomes" id="UP000298030">
    <property type="component" value="Unassembled WGS sequence"/>
</dbReference>
<evidence type="ECO:0000313" key="2">
    <source>
        <dbReference type="EMBL" id="TEB23218.1"/>
    </source>
</evidence>
<sequence length="104" mass="12210">VELLKRRRAELVEELHALAVCQNSHALPNRLPPEVLEKIFKEDASDERQDWEEDNNLRWIRLTQVCRHWREVAHGYAPLWTTVILTNPEFMELMLALSKGAPIN</sequence>
<dbReference type="Pfam" id="PF12937">
    <property type="entry name" value="F-box-like"/>
    <property type="match status" value="1"/>
</dbReference>
<gene>
    <name evidence="2" type="ORF">FA13DRAFT_1593151</name>
</gene>
<accession>A0A4Y7SNI6</accession>